<organism evidence="5">
    <name type="scientific">Candidatus Kentrum sp. FM</name>
    <dbReference type="NCBI Taxonomy" id="2126340"/>
    <lineage>
        <taxon>Bacteria</taxon>
        <taxon>Pseudomonadati</taxon>
        <taxon>Pseudomonadota</taxon>
        <taxon>Gammaproteobacteria</taxon>
        <taxon>Candidatus Kentrum</taxon>
    </lineage>
</organism>
<accession>A0A450W7J9</accession>
<dbReference type="Pfam" id="PF12770">
    <property type="entry name" value="CHAT"/>
    <property type="match status" value="1"/>
</dbReference>
<proteinExistence type="predicted"/>
<feature type="region of interest" description="Disordered" evidence="1">
    <location>
        <begin position="44"/>
        <end position="66"/>
    </location>
</feature>
<evidence type="ECO:0000313" key="3">
    <source>
        <dbReference type="EMBL" id="VFJ53128.1"/>
    </source>
</evidence>
<reference evidence="5" key="1">
    <citation type="submission" date="2019-02" db="EMBL/GenBank/DDBJ databases">
        <authorList>
            <person name="Gruber-Vodicka R. H."/>
            <person name="Seah K. B. B."/>
        </authorList>
    </citation>
    <scope>NUCLEOTIDE SEQUENCE</scope>
    <source>
        <strain evidence="4">BECK_BZ163</strain>
        <strain evidence="5">BECK_BZ164</strain>
        <strain evidence="3">BECK_BZ165</strain>
    </source>
</reference>
<dbReference type="PANTHER" id="PTHR10098">
    <property type="entry name" value="RAPSYN-RELATED"/>
    <property type="match status" value="1"/>
</dbReference>
<dbReference type="EMBL" id="CAADFA010000119">
    <property type="protein sequence ID" value="VFJ53128.1"/>
    <property type="molecule type" value="Genomic_DNA"/>
</dbReference>
<dbReference type="PANTHER" id="PTHR10098:SF108">
    <property type="entry name" value="TETRATRICOPEPTIDE REPEAT PROTEIN 28"/>
    <property type="match status" value="1"/>
</dbReference>
<evidence type="ECO:0000256" key="1">
    <source>
        <dbReference type="SAM" id="MobiDB-lite"/>
    </source>
</evidence>
<dbReference type="EMBL" id="CAADFL010000263">
    <property type="protein sequence ID" value="VFK12989.1"/>
    <property type="molecule type" value="Genomic_DNA"/>
</dbReference>
<protein>
    <submittedName>
        <fullName evidence="5">CHAT domain-containing protein</fullName>
    </submittedName>
</protein>
<evidence type="ECO:0000259" key="2">
    <source>
        <dbReference type="Pfam" id="PF12770"/>
    </source>
</evidence>
<evidence type="ECO:0000313" key="5">
    <source>
        <dbReference type="EMBL" id="VFK12989.1"/>
    </source>
</evidence>
<sequence length="341" mass="36990">MAFDRLILPDGRYWVERQTLHRLQAGRDLVTNAADVGCGERLARTASRDSDASGASNADECGSSGPMMRFAQSAHQHPTGHPTLVAFGGIDYGKFPAAEDGNRGAAMNRRLRAEHGKFSVLPHTGREVSAILREYRANTGQPAKAWYGKEAGEGRLKSLLSPTARPPRVLHLATHGFFLSNKGGEGAPRPDRPMALGGLALAGANRGMGGKTGPDGEDGVLYALEAQSLNLQGTELVVLSACDTGKGEIDYSDGVYGLTRAFRIAGAGNVLMTLWPLDDALAREFMADFYCNWLGGERRKRCQGVPLPPAEALRQTRLAWIKSDDERRRDPKYWAPYVLVE</sequence>
<dbReference type="InterPro" id="IPR024983">
    <property type="entry name" value="CHAT_dom"/>
</dbReference>
<dbReference type="EMBL" id="CAADEZ010000267">
    <property type="protein sequence ID" value="VFJ60569.1"/>
    <property type="molecule type" value="Genomic_DNA"/>
</dbReference>
<dbReference type="AlphaFoldDB" id="A0A450W7J9"/>
<feature type="domain" description="CHAT" evidence="2">
    <location>
        <begin position="9"/>
        <end position="340"/>
    </location>
</feature>
<gene>
    <name evidence="4" type="ORF">BECKFM1743A_GA0114220_102675</name>
    <name evidence="5" type="ORF">BECKFM1743B_GA0114221_102635</name>
    <name evidence="3" type="ORF">BECKFM1743C_GA0114222_101195</name>
</gene>
<evidence type="ECO:0000313" key="4">
    <source>
        <dbReference type="EMBL" id="VFJ60569.1"/>
    </source>
</evidence>
<name>A0A450W7J9_9GAMM</name>